<dbReference type="AlphaFoldDB" id="A0A6J6MTX1"/>
<evidence type="ECO:0000259" key="7">
    <source>
        <dbReference type="Pfam" id="PF00482"/>
    </source>
</evidence>
<organism evidence="8">
    <name type="scientific">freshwater metagenome</name>
    <dbReference type="NCBI Taxonomy" id="449393"/>
    <lineage>
        <taxon>unclassified sequences</taxon>
        <taxon>metagenomes</taxon>
        <taxon>ecological metagenomes</taxon>
    </lineage>
</organism>
<evidence type="ECO:0000256" key="5">
    <source>
        <dbReference type="ARBA" id="ARBA00023136"/>
    </source>
</evidence>
<keyword evidence="5 6" id="KW-0472">Membrane</keyword>
<evidence type="ECO:0000256" key="2">
    <source>
        <dbReference type="ARBA" id="ARBA00022475"/>
    </source>
</evidence>
<name>A0A6J6MTX1_9ZZZZ</name>
<evidence type="ECO:0000256" key="6">
    <source>
        <dbReference type="SAM" id="Phobius"/>
    </source>
</evidence>
<feature type="domain" description="Type II secretion system protein GspF" evidence="7">
    <location>
        <begin position="60"/>
        <end position="184"/>
    </location>
</feature>
<dbReference type="EMBL" id="CAEZXL010000002">
    <property type="protein sequence ID" value="CAB4677791.1"/>
    <property type="molecule type" value="Genomic_DNA"/>
</dbReference>
<evidence type="ECO:0000256" key="4">
    <source>
        <dbReference type="ARBA" id="ARBA00022989"/>
    </source>
</evidence>
<evidence type="ECO:0000256" key="3">
    <source>
        <dbReference type="ARBA" id="ARBA00022692"/>
    </source>
</evidence>
<dbReference type="PANTHER" id="PTHR35007">
    <property type="entry name" value="INTEGRAL MEMBRANE PROTEIN-RELATED"/>
    <property type="match status" value="1"/>
</dbReference>
<keyword evidence="2" id="KW-1003">Cell membrane</keyword>
<dbReference type="Pfam" id="PF00482">
    <property type="entry name" value="T2SSF"/>
    <property type="match status" value="1"/>
</dbReference>
<dbReference type="GO" id="GO:0005886">
    <property type="term" value="C:plasma membrane"/>
    <property type="evidence" value="ECO:0007669"/>
    <property type="project" value="UniProtKB-SubCell"/>
</dbReference>
<evidence type="ECO:0000313" key="8">
    <source>
        <dbReference type="EMBL" id="CAB4677791.1"/>
    </source>
</evidence>
<proteinExistence type="predicted"/>
<gene>
    <name evidence="8" type="ORF">UFOPK2373_00028</name>
</gene>
<comment type="subcellular location">
    <subcellularLocation>
        <location evidence="1">Cell membrane</location>
        <topology evidence="1">Multi-pass membrane protein</topology>
    </subcellularLocation>
</comment>
<evidence type="ECO:0000256" key="1">
    <source>
        <dbReference type="ARBA" id="ARBA00004651"/>
    </source>
</evidence>
<dbReference type="PANTHER" id="PTHR35007:SF1">
    <property type="entry name" value="PILUS ASSEMBLY PROTEIN"/>
    <property type="match status" value="1"/>
</dbReference>
<keyword evidence="4 6" id="KW-1133">Transmembrane helix</keyword>
<feature type="transmembrane region" description="Helical" evidence="6">
    <location>
        <begin position="169"/>
        <end position="193"/>
    </location>
</feature>
<dbReference type="InterPro" id="IPR018076">
    <property type="entry name" value="T2SS_GspF_dom"/>
</dbReference>
<reference evidence="8" key="1">
    <citation type="submission" date="2020-05" db="EMBL/GenBank/DDBJ databases">
        <authorList>
            <person name="Chiriac C."/>
            <person name="Salcher M."/>
            <person name="Ghai R."/>
            <person name="Kavagutti S V."/>
        </authorList>
    </citation>
    <scope>NUCLEOTIDE SEQUENCE</scope>
</reference>
<keyword evidence="3 6" id="KW-0812">Transmembrane</keyword>
<sequence length="198" mass="21833">MQWISFGAILLSAVIFYKSLGETGKLRLDVKLKPRVRLTKKVRNAKKFRALETLMEVPDFAALLWFAVCAGESLENSLRIAVSRSTGFVSSQFSQVIKNVDLGALLQIELQNLGVESRSDQVRELATKLAVALDHGTALADLLADFVQSASSELRTSLLDKAAKNETKMMIPLVFVILPVTVMFSVYPSLALIQNSFL</sequence>
<protein>
    <submittedName>
        <fullName evidence="8">Unannotated protein</fullName>
    </submittedName>
</protein>
<accession>A0A6J6MTX1</accession>